<comment type="caution">
    <text evidence="2">The sequence shown here is derived from an EMBL/GenBank/DDBJ whole genome shotgun (WGS) entry which is preliminary data.</text>
</comment>
<evidence type="ECO:0000313" key="3">
    <source>
        <dbReference type="Proteomes" id="UP000294919"/>
    </source>
</evidence>
<evidence type="ECO:0000259" key="1">
    <source>
        <dbReference type="Pfam" id="PF01548"/>
    </source>
</evidence>
<protein>
    <submittedName>
        <fullName evidence="2">Transposase</fullName>
    </submittedName>
</protein>
<dbReference type="InterPro" id="IPR002525">
    <property type="entry name" value="Transp_IS110-like_N"/>
</dbReference>
<dbReference type="EMBL" id="SLWV01000042">
    <property type="protein sequence ID" value="TCO68684.1"/>
    <property type="molecule type" value="Genomic_DNA"/>
</dbReference>
<keyword evidence="3" id="KW-1185">Reference proteome</keyword>
<feature type="domain" description="Transposase IS110-like N-terminal" evidence="1">
    <location>
        <begin position="19"/>
        <end position="83"/>
    </location>
</feature>
<proteinExistence type="predicted"/>
<sequence length="85" mass="9688">MKYNQNFKINQVDEATLVVGIDIGSREHYVRAFDWRGRELAKTFSFSNTLSGFEAFNSWIQAICTREEKTKTVAGIEPTGHFGLI</sequence>
<organism evidence="2 3">
    <name type="scientific">Marinisporobacter balticus</name>
    <dbReference type="NCBI Taxonomy" id="2018667"/>
    <lineage>
        <taxon>Bacteria</taxon>
        <taxon>Bacillati</taxon>
        <taxon>Bacillota</taxon>
        <taxon>Clostridia</taxon>
        <taxon>Peptostreptococcales</taxon>
        <taxon>Thermotaleaceae</taxon>
        <taxon>Marinisporobacter</taxon>
    </lineage>
</organism>
<accession>A0A4R2K7X3</accession>
<gene>
    <name evidence="2" type="ORF">EV214_1427</name>
</gene>
<dbReference type="AlphaFoldDB" id="A0A4R2K7X3"/>
<dbReference type="GO" id="GO:0004803">
    <property type="term" value="F:transposase activity"/>
    <property type="evidence" value="ECO:0007669"/>
    <property type="project" value="InterPro"/>
</dbReference>
<dbReference type="GO" id="GO:0006313">
    <property type="term" value="P:DNA transposition"/>
    <property type="evidence" value="ECO:0007669"/>
    <property type="project" value="InterPro"/>
</dbReference>
<reference evidence="2 3" key="1">
    <citation type="submission" date="2019-03" db="EMBL/GenBank/DDBJ databases">
        <title>Genomic Encyclopedia of Type Strains, Phase IV (KMG-IV): sequencing the most valuable type-strain genomes for metagenomic binning, comparative biology and taxonomic classification.</title>
        <authorList>
            <person name="Goeker M."/>
        </authorList>
    </citation>
    <scope>NUCLEOTIDE SEQUENCE [LARGE SCALE GENOMIC DNA]</scope>
    <source>
        <strain evidence="2 3">DSM 102940</strain>
    </source>
</reference>
<dbReference type="GO" id="GO:0003677">
    <property type="term" value="F:DNA binding"/>
    <property type="evidence" value="ECO:0007669"/>
    <property type="project" value="InterPro"/>
</dbReference>
<dbReference type="Proteomes" id="UP000294919">
    <property type="component" value="Unassembled WGS sequence"/>
</dbReference>
<evidence type="ECO:0000313" key="2">
    <source>
        <dbReference type="EMBL" id="TCO68684.1"/>
    </source>
</evidence>
<name>A0A4R2K7X3_9FIRM</name>
<dbReference type="Pfam" id="PF01548">
    <property type="entry name" value="DEDD_Tnp_IS110"/>
    <property type="match status" value="1"/>
</dbReference>